<evidence type="ECO:0000313" key="1">
    <source>
        <dbReference type="EMBL" id="CAK9000029.1"/>
    </source>
</evidence>
<accession>A0ABP0IFH1</accession>
<dbReference type="Gene3D" id="3.40.50.1000">
    <property type="entry name" value="HAD superfamily/HAD-like"/>
    <property type="match status" value="1"/>
</dbReference>
<dbReference type="InterPro" id="IPR023214">
    <property type="entry name" value="HAD_sf"/>
</dbReference>
<proteinExistence type="predicted"/>
<organism evidence="1 2">
    <name type="scientific">Durusdinium trenchii</name>
    <dbReference type="NCBI Taxonomy" id="1381693"/>
    <lineage>
        <taxon>Eukaryota</taxon>
        <taxon>Sar</taxon>
        <taxon>Alveolata</taxon>
        <taxon>Dinophyceae</taxon>
        <taxon>Suessiales</taxon>
        <taxon>Symbiodiniaceae</taxon>
        <taxon>Durusdinium</taxon>
    </lineage>
</organism>
<reference evidence="1 2" key="1">
    <citation type="submission" date="2024-02" db="EMBL/GenBank/DDBJ databases">
        <authorList>
            <person name="Chen Y."/>
            <person name="Shah S."/>
            <person name="Dougan E. K."/>
            <person name="Thang M."/>
            <person name="Chan C."/>
        </authorList>
    </citation>
    <scope>NUCLEOTIDE SEQUENCE [LARGE SCALE GENOMIC DNA]</scope>
</reference>
<dbReference type="Proteomes" id="UP001642464">
    <property type="component" value="Unassembled WGS sequence"/>
</dbReference>
<comment type="caution">
    <text evidence="1">The sequence shown here is derived from an EMBL/GenBank/DDBJ whole genome shotgun (WGS) entry which is preliminary data.</text>
</comment>
<keyword evidence="2" id="KW-1185">Reference proteome</keyword>
<name>A0ABP0IFH1_9DINO</name>
<evidence type="ECO:0000313" key="2">
    <source>
        <dbReference type="Proteomes" id="UP001642464"/>
    </source>
</evidence>
<protein>
    <recommendedName>
        <fullName evidence="3">Mitochondrial import inner membrane translocase subunit TIM50</fullName>
    </recommendedName>
</protein>
<evidence type="ECO:0008006" key="3">
    <source>
        <dbReference type="Google" id="ProtNLM"/>
    </source>
</evidence>
<sequence length="298" mass="32464">MNPPASGLLHVQAAVNLRNSKSLRLAMSRSTQASPALMAKARALLERLAAAESAAFEDLRAAERNDDQEPPVPWRLVCLDFDRTIAKEHMWGTYKEAPLEDIPVSEETFTDLALFRWLVRAVRKRAGEVAIATFGRADVAGKAMKFALGEDHGVVITTPADFPDPAPDEATLEVHCPEGSSWLGDKNTQLASLARRFKVAATDMILFDDDLHNVEEAEAHLHQKSASCAAKATYHYHYRAPGMSVADWNVPLKRVLFLQARHLAEAKAGVAAFHAPAGLNKAAVQKVAELIGLTGQSD</sequence>
<dbReference type="EMBL" id="CAXAMM010003459">
    <property type="protein sequence ID" value="CAK9000029.1"/>
    <property type="molecule type" value="Genomic_DNA"/>
</dbReference>
<gene>
    <name evidence="1" type="ORF">SCF082_LOCUS6316</name>
</gene>